<keyword evidence="3" id="KW-1185">Reference proteome</keyword>
<keyword evidence="1" id="KW-0472">Membrane</keyword>
<feature type="transmembrane region" description="Helical" evidence="1">
    <location>
        <begin position="389"/>
        <end position="408"/>
    </location>
</feature>
<sequence length="419" mass="47113">MIFGAALFFMRPLAGGTLTTLGRQQPSMGLVVSIITLPLVGIEIVLLIATFASKSTDETNELLTTSEWRLVKIDKSLFLAQKVCQALWYLYLRKTTIRQDFEEDARFYFRLLSFFNLIEWIDSQVDVESDVHLSGIGKEFDGWFNFFTDLYQALIIDYRLLCSLLFLEHSIEVQNGDEPEEENNNGGNNQDVGLRKCCGYVIGCLCLIAPIFCAFYDANAFHLGGGVNALAVVVNLVVVVCVVRLLCNNNLDADRIQHRESQGVKIMVCCLGAVGFTYWLMEASIACFWAEKNRLERSHISWTASKFVLRSVTTAFLIGLFMKINVRAFPSKNPTNSGNHTLVPIVMLGVISMFAEGLIDLKVGKVDQCLRNHIEDQSLKILFEGGPPMYLGFLLHVFLYFMVLATRLRHSATLDIPLD</sequence>
<protein>
    <submittedName>
        <fullName evidence="2">Uncharacterized protein</fullName>
    </submittedName>
</protein>
<feature type="transmembrane region" description="Helical" evidence="1">
    <location>
        <begin position="31"/>
        <end position="52"/>
    </location>
</feature>
<dbReference type="EMBL" id="LSMT01000092">
    <property type="protein sequence ID" value="PFX27952.1"/>
    <property type="molecule type" value="Genomic_DNA"/>
</dbReference>
<evidence type="ECO:0000256" key="1">
    <source>
        <dbReference type="SAM" id="Phobius"/>
    </source>
</evidence>
<reference evidence="3" key="1">
    <citation type="journal article" date="2017" name="bioRxiv">
        <title>Comparative analysis of the genomes of Stylophora pistillata and Acropora digitifera provides evidence for extensive differences between species of corals.</title>
        <authorList>
            <person name="Voolstra C.R."/>
            <person name="Li Y."/>
            <person name="Liew Y.J."/>
            <person name="Baumgarten S."/>
            <person name="Zoccola D."/>
            <person name="Flot J.-F."/>
            <person name="Tambutte S."/>
            <person name="Allemand D."/>
            <person name="Aranda M."/>
        </authorList>
    </citation>
    <scope>NUCLEOTIDE SEQUENCE [LARGE SCALE GENOMIC DNA]</scope>
</reference>
<organism evidence="2 3">
    <name type="scientific">Stylophora pistillata</name>
    <name type="common">Smooth cauliflower coral</name>
    <dbReference type="NCBI Taxonomy" id="50429"/>
    <lineage>
        <taxon>Eukaryota</taxon>
        <taxon>Metazoa</taxon>
        <taxon>Cnidaria</taxon>
        <taxon>Anthozoa</taxon>
        <taxon>Hexacorallia</taxon>
        <taxon>Scleractinia</taxon>
        <taxon>Astrocoeniina</taxon>
        <taxon>Pocilloporidae</taxon>
        <taxon>Stylophora</taxon>
    </lineage>
</organism>
<proteinExistence type="predicted"/>
<feature type="transmembrane region" description="Helical" evidence="1">
    <location>
        <begin position="229"/>
        <end position="247"/>
    </location>
</feature>
<name>A0A2B4SHJ1_STYPI</name>
<dbReference type="Proteomes" id="UP000225706">
    <property type="component" value="Unassembled WGS sequence"/>
</dbReference>
<evidence type="ECO:0000313" key="3">
    <source>
        <dbReference type="Proteomes" id="UP000225706"/>
    </source>
</evidence>
<feature type="transmembrane region" description="Helical" evidence="1">
    <location>
        <begin position="197"/>
        <end position="217"/>
    </location>
</feature>
<keyword evidence="1" id="KW-1133">Transmembrane helix</keyword>
<feature type="transmembrane region" description="Helical" evidence="1">
    <location>
        <begin position="268"/>
        <end position="291"/>
    </location>
</feature>
<feature type="transmembrane region" description="Helical" evidence="1">
    <location>
        <begin position="307"/>
        <end position="326"/>
    </location>
</feature>
<dbReference type="AlphaFoldDB" id="A0A2B4SHJ1"/>
<dbReference type="OrthoDB" id="5965064at2759"/>
<evidence type="ECO:0000313" key="2">
    <source>
        <dbReference type="EMBL" id="PFX27952.1"/>
    </source>
</evidence>
<gene>
    <name evidence="2" type="ORF">AWC38_SpisGene7315</name>
</gene>
<keyword evidence="1" id="KW-0812">Transmembrane</keyword>
<feature type="transmembrane region" description="Helical" evidence="1">
    <location>
        <begin position="338"/>
        <end position="355"/>
    </location>
</feature>
<accession>A0A2B4SHJ1</accession>
<comment type="caution">
    <text evidence="2">The sequence shown here is derived from an EMBL/GenBank/DDBJ whole genome shotgun (WGS) entry which is preliminary data.</text>
</comment>